<dbReference type="STRING" id="1077675.BCR22_10740"/>
<protein>
    <recommendedName>
        <fullName evidence="4">NodB homology domain-containing protein</fullName>
    </recommendedName>
</protein>
<dbReference type="InterPro" id="IPR050248">
    <property type="entry name" value="Polysacc_deacetylase_ArnD"/>
</dbReference>
<keyword evidence="3" id="KW-0472">Membrane</keyword>
<feature type="transmembrane region" description="Helical" evidence="3">
    <location>
        <begin position="26"/>
        <end position="47"/>
    </location>
</feature>
<dbReference type="GO" id="GO:0005975">
    <property type="term" value="P:carbohydrate metabolic process"/>
    <property type="evidence" value="ECO:0007669"/>
    <property type="project" value="InterPro"/>
</dbReference>
<dbReference type="GO" id="GO:0016020">
    <property type="term" value="C:membrane"/>
    <property type="evidence" value="ECO:0007669"/>
    <property type="project" value="TreeGrafter"/>
</dbReference>
<feature type="domain" description="NodB homology" evidence="4">
    <location>
        <begin position="298"/>
        <end position="472"/>
    </location>
</feature>
<keyword evidence="2" id="KW-0378">Hydrolase</keyword>
<comment type="caution">
    <text evidence="5">The sequence shown here is derived from an EMBL/GenBank/DDBJ whole genome shotgun (WGS) entry which is preliminary data.</text>
</comment>
<name>A0A2W3ZTI0_9ENTE</name>
<dbReference type="Pfam" id="PF01522">
    <property type="entry name" value="Polysacc_deac_1"/>
    <property type="match status" value="1"/>
</dbReference>
<dbReference type="CDD" id="cd10954">
    <property type="entry name" value="CE4_CtAXE_like"/>
    <property type="match status" value="1"/>
</dbReference>
<evidence type="ECO:0000256" key="2">
    <source>
        <dbReference type="ARBA" id="ARBA00022801"/>
    </source>
</evidence>
<dbReference type="Proteomes" id="UP000249828">
    <property type="component" value="Unassembled WGS sequence"/>
</dbReference>
<accession>A0A2W3ZTI0</accession>
<dbReference type="GO" id="GO:0016810">
    <property type="term" value="F:hydrolase activity, acting on carbon-nitrogen (but not peptide) bonds"/>
    <property type="evidence" value="ECO:0007669"/>
    <property type="project" value="InterPro"/>
</dbReference>
<evidence type="ECO:0000259" key="4">
    <source>
        <dbReference type="PROSITE" id="PS51677"/>
    </source>
</evidence>
<reference evidence="5 6" key="1">
    <citation type="submission" date="2017-11" db="EMBL/GenBank/DDBJ databases">
        <title>Draft genome sequence of Enterococcus plantarum TRW2 strain isolated from lettuce.</title>
        <authorList>
            <person name="Kim E.B."/>
            <person name="Marco M.L."/>
            <person name="Williams T.R."/>
            <person name="You I.H."/>
        </authorList>
    </citation>
    <scope>NUCLEOTIDE SEQUENCE [LARGE SCALE GENOMIC DNA]</scope>
    <source>
        <strain evidence="5 6">TRW2</strain>
    </source>
</reference>
<dbReference type="InterPro" id="IPR002509">
    <property type="entry name" value="NODB_dom"/>
</dbReference>
<proteinExistence type="predicted"/>
<dbReference type="InterPro" id="IPR011330">
    <property type="entry name" value="Glyco_hydro/deAcase_b/a-brl"/>
</dbReference>
<evidence type="ECO:0000313" key="6">
    <source>
        <dbReference type="Proteomes" id="UP000249828"/>
    </source>
</evidence>
<evidence type="ECO:0000313" key="5">
    <source>
        <dbReference type="EMBL" id="PZL72193.1"/>
    </source>
</evidence>
<evidence type="ECO:0000256" key="3">
    <source>
        <dbReference type="SAM" id="Phobius"/>
    </source>
</evidence>
<dbReference type="EMBL" id="PIEU01000088">
    <property type="protein sequence ID" value="PZL72193.1"/>
    <property type="molecule type" value="Genomic_DNA"/>
</dbReference>
<dbReference type="Gene3D" id="3.20.20.370">
    <property type="entry name" value="Glycoside hydrolase/deacetylase"/>
    <property type="match status" value="1"/>
</dbReference>
<gene>
    <name evidence="5" type="ORF">CI088_11345</name>
</gene>
<keyword evidence="1" id="KW-0479">Metal-binding</keyword>
<dbReference type="PROSITE" id="PS51677">
    <property type="entry name" value="NODB"/>
    <property type="match status" value="1"/>
</dbReference>
<keyword evidence="3" id="KW-1133">Transmembrane helix</keyword>
<organism evidence="5 6">
    <name type="scientific">Enterococcus plantarum</name>
    <dbReference type="NCBI Taxonomy" id="1077675"/>
    <lineage>
        <taxon>Bacteria</taxon>
        <taxon>Bacillati</taxon>
        <taxon>Bacillota</taxon>
        <taxon>Bacilli</taxon>
        <taxon>Lactobacillales</taxon>
        <taxon>Enterococcaceae</taxon>
        <taxon>Enterococcus</taxon>
    </lineage>
</organism>
<dbReference type="PANTHER" id="PTHR10587">
    <property type="entry name" value="GLYCOSYL TRANSFERASE-RELATED"/>
    <property type="match status" value="1"/>
</dbReference>
<evidence type="ECO:0000256" key="1">
    <source>
        <dbReference type="ARBA" id="ARBA00022723"/>
    </source>
</evidence>
<keyword evidence="3" id="KW-0812">Transmembrane</keyword>
<sequence length="498" mass="56461">MHRNKHPRGTRNSRHEKKKYPFSKKIIFITTFTISFILICGGVYAIYAMQHTQKEISLPEDEEEQYEQKETSLLEKIRKKQHHEDFETTEQEKTEGNIQTLIYEPVAADSIPQLPAIKTELTTLIDIAQKNSSKKTETKLVGYVKREKINEQVFSYQPIVDTYTWDREKEDWSEKTEHGKNTAFVNQKTKQPLCLQDIFMSEANTLAIQQVVQQKLLSESPDGNAVIDGILNMPSISLDGTAFTYYSDKISLGLPENPTGKTEITLPYNEIAGYVNPEFIDADSIKDALPKPLESDKKYISLTFDDGPNPDTTPRLLDILKEKGVKATFFILGQNVVKHESLVKRVADEGHEVASHSYSHPQLTGIDAQTVKEEVQNTDKAIYHAIGKLPTDFRPPYGAVNKDVAAIIGKPIIQWSVDSQDWQSHNAQAIIKRIDETAYNDTIVLMHDIHPETVDAVSTVIDHLHAEGYEILPSKELLGKKAKPLHMYYGSNDERLVQ</sequence>
<dbReference type="AlphaFoldDB" id="A0A2W3ZTI0"/>
<keyword evidence="6" id="KW-1185">Reference proteome</keyword>
<dbReference type="SUPFAM" id="SSF88713">
    <property type="entry name" value="Glycoside hydrolase/deacetylase"/>
    <property type="match status" value="1"/>
</dbReference>
<dbReference type="PANTHER" id="PTHR10587:SF133">
    <property type="entry name" value="CHITIN DEACETYLASE 1-RELATED"/>
    <property type="match status" value="1"/>
</dbReference>
<dbReference type="GO" id="GO:0046872">
    <property type="term" value="F:metal ion binding"/>
    <property type="evidence" value="ECO:0007669"/>
    <property type="project" value="UniProtKB-KW"/>
</dbReference>